<sequence length="93" mass="10197">MSEMRTMVRTRVTVNDVGFFLAQGQDVDELKGEIESAVRDGPRFVEFVVVGNRSVSVLVSTATQVVISVDTVQYDHRDNGDDSAPFGGTFDLL</sequence>
<accession>A0AAU7VR29</accession>
<proteinExistence type="predicted"/>
<dbReference type="EMBL" id="CP158357">
    <property type="protein sequence ID" value="XBX76531.1"/>
    <property type="molecule type" value="Genomic_DNA"/>
</dbReference>
<dbReference type="RefSeq" id="WP_282214703.1">
    <property type="nucleotide sequence ID" value="NZ_CP158357.1"/>
</dbReference>
<name>A0AAU7VR29_9MICO</name>
<evidence type="ECO:0000313" key="1">
    <source>
        <dbReference type="EMBL" id="XBX76531.1"/>
    </source>
</evidence>
<organism evidence="1">
    <name type="scientific">Microbacterium sp. A8/3-1</name>
    <dbReference type="NCBI Taxonomy" id="3160749"/>
    <lineage>
        <taxon>Bacteria</taxon>
        <taxon>Bacillati</taxon>
        <taxon>Actinomycetota</taxon>
        <taxon>Actinomycetes</taxon>
        <taxon>Micrococcales</taxon>
        <taxon>Microbacteriaceae</taxon>
        <taxon>Microbacterium</taxon>
    </lineage>
</organism>
<reference evidence="1" key="1">
    <citation type="submission" date="2024-06" db="EMBL/GenBank/DDBJ databases">
        <title>Draft genome sequence of Microbacterium sp. strain A8/3-1, isolated from Oxytropis tragacanthoides Fisch. ex DC. Root nodules in the Altai region of Russia.</title>
        <authorList>
            <person name="Sazanova A."/>
            <person name="Guro P."/>
            <person name="Kuznetsova I."/>
            <person name="Belimov A."/>
            <person name="Safronova V."/>
        </authorList>
    </citation>
    <scope>NUCLEOTIDE SEQUENCE</scope>
    <source>
        <strain evidence="1">A8/3-1</strain>
    </source>
</reference>
<dbReference type="AlphaFoldDB" id="A0AAU7VR29"/>
<gene>
    <name evidence="1" type="ORF">ABS642_11455</name>
</gene>
<protein>
    <submittedName>
        <fullName evidence="1">Uncharacterized protein</fullName>
    </submittedName>
</protein>